<feature type="transmembrane region" description="Helical" evidence="1">
    <location>
        <begin position="322"/>
        <end position="342"/>
    </location>
</feature>
<feature type="transmembrane region" description="Helical" evidence="1">
    <location>
        <begin position="182"/>
        <end position="203"/>
    </location>
</feature>
<feature type="transmembrane region" description="Helical" evidence="1">
    <location>
        <begin position="290"/>
        <end position="310"/>
    </location>
</feature>
<comment type="caution">
    <text evidence="4">The sequence shown here is derived from an EMBL/GenBank/DDBJ whole genome shotgun (WGS) entry which is preliminary data.</text>
</comment>
<feature type="transmembrane region" description="Helical" evidence="1">
    <location>
        <begin position="258"/>
        <end position="278"/>
    </location>
</feature>
<dbReference type="PANTHER" id="PTHR30590:SF3">
    <property type="entry name" value="HYPOTHETICAL MEMBRANE SPANNING PROTEIN"/>
    <property type="match status" value="1"/>
</dbReference>
<keyword evidence="1" id="KW-0472">Membrane</keyword>
<name>A0ABU4TKK7_9PSEU</name>
<dbReference type="Pfam" id="PF04235">
    <property type="entry name" value="DUF418"/>
    <property type="match status" value="1"/>
</dbReference>
<dbReference type="InterPro" id="IPR012429">
    <property type="entry name" value="HGSNAT_cat"/>
</dbReference>
<organism evidence="4 5">
    <name type="scientific">Lentzea kristufekii</name>
    <dbReference type="NCBI Taxonomy" id="3095430"/>
    <lineage>
        <taxon>Bacteria</taxon>
        <taxon>Bacillati</taxon>
        <taxon>Actinomycetota</taxon>
        <taxon>Actinomycetes</taxon>
        <taxon>Pseudonocardiales</taxon>
        <taxon>Pseudonocardiaceae</taxon>
        <taxon>Lentzea</taxon>
    </lineage>
</organism>
<keyword evidence="1" id="KW-0812">Transmembrane</keyword>
<gene>
    <name evidence="4" type="ORF">SK571_03710</name>
</gene>
<dbReference type="RefSeq" id="WP_319982595.1">
    <property type="nucleotide sequence ID" value="NZ_JAXAVV010000002.1"/>
</dbReference>
<proteinExistence type="predicted"/>
<keyword evidence="1" id="KW-1133">Transmembrane helix</keyword>
<sequence length="361" mass="36764">MARPGKGQRYLEHGLMAGDTDRLAGVDVARGVAMLGMFVSHVGPDKGSAGSWLWVFDGRSSALFASLAGVGIGLLASRPGPPGMAMSLGGLRFRLAVRGMVVAVIGLLLLYLGTPVAVILPSYGVMFVLVLPLVGMPAPKLLAAGAIALTAGSLLVLALRQWVTGEAGATWPATAEALLFAWKYPALAWVGYVLTGMALGALLRDRPGGTARVMLLSGVAVAVASYGASALAGTLWAFDVESWPGVLLSPVPHSTSPLEMLGNAGVAAAVLASSMLLLPGHRAGPLAPVAAIGSMPLTIYTGHIIAIAALGDDVVRNPLSPLPLLGIMFGAAVFATVWRTAFGAGPLEQLVRLSAAGARRG</sequence>
<evidence type="ECO:0000259" key="2">
    <source>
        <dbReference type="Pfam" id="PF04235"/>
    </source>
</evidence>
<dbReference type="InterPro" id="IPR052529">
    <property type="entry name" value="Bact_Transport_Assoc"/>
</dbReference>
<feature type="transmembrane region" description="Helical" evidence="1">
    <location>
        <begin position="215"/>
        <end position="238"/>
    </location>
</feature>
<feature type="transmembrane region" description="Helical" evidence="1">
    <location>
        <begin position="95"/>
        <end position="112"/>
    </location>
</feature>
<feature type="domain" description="DUF418" evidence="2">
    <location>
        <begin position="228"/>
        <end position="354"/>
    </location>
</feature>
<reference evidence="4 5" key="1">
    <citation type="submission" date="2023-11" db="EMBL/GenBank/DDBJ databases">
        <title>Lentzea sokolovensis, sp. nov., Lentzea kristufkii, sp. nov., and Lentzea miocenensis, sp. nov., rare actinobacteria from Sokolov Coal Basin, Miocene lacustrine sediment, Czech Republic.</title>
        <authorList>
            <person name="Lara A."/>
            <person name="Kotroba L."/>
            <person name="Nouioui I."/>
            <person name="Neumann-Schaal M."/>
            <person name="Mast Y."/>
            <person name="Chronakova A."/>
        </authorList>
    </citation>
    <scope>NUCLEOTIDE SEQUENCE [LARGE SCALE GENOMIC DNA]</scope>
    <source>
        <strain evidence="4 5">BCCO 10_0798</strain>
    </source>
</reference>
<evidence type="ECO:0000313" key="4">
    <source>
        <dbReference type="EMBL" id="MDX8048477.1"/>
    </source>
</evidence>
<evidence type="ECO:0000259" key="3">
    <source>
        <dbReference type="Pfam" id="PF07786"/>
    </source>
</evidence>
<evidence type="ECO:0000313" key="5">
    <source>
        <dbReference type="Proteomes" id="UP001271792"/>
    </source>
</evidence>
<feature type="transmembrane region" description="Helical" evidence="1">
    <location>
        <begin position="118"/>
        <end position="134"/>
    </location>
</feature>
<accession>A0ABU4TKK7</accession>
<dbReference type="EMBL" id="JAXAVV010000002">
    <property type="protein sequence ID" value="MDX8048477.1"/>
    <property type="molecule type" value="Genomic_DNA"/>
</dbReference>
<feature type="transmembrane region" description="Helical" evidence="1">
    <location>
        <begin position="141"/>
        <end position="162"/>
    </location>
</feature>
<dbReference type="PANTHER" id="PTHR30590">
    <property type="entry name" value="INNER MEMBRANE PROTEIN"/>
    <property type="match status" value="1"/>
</dbReference>
<dbReference type="InterPro" id="IPR007349">
    <property type="entry name" value="DUF418"/>
</dbReference>
<dbReference type="Proteomes" id="UP001271792">
    <property type="component" value="Unassembled WGS sequence"/>
</dbReference>
<feature type="domain" description="Heparan-alpha-glucosaminide N-acetyltransferase catalytic" evidence="3">
    <location>
        <begin position="22"/>
        <end position="208"/>
    </location>
</feature>
<keyword evidence="5" id="KW-1185">Reference proteome</keyword>
<dbReference type="Pfam" id="PF07786">
    <property type="entry name" value="HGSNAT_cat"/>
    <property type="match status" value="1"/>
</dbReference>
<evidence type="ECO:0000256" key="1">
    <source>
        <dbReference type="SAM" id="Phobius"/>
    </source>
</evidence>
<protein>
    <submittedName>
        <fullName evidence="4">Heparan-alpha-glucosaminide N-acetyltransferase domain-containing protein</fullName>
    </submittedName>
</protein>